<dbReference type="InterPro" id="IPR022998">
    <property type="entry name" value="ThiamineP_synth_TenI"/>
</dbReference>
<dbReference type="Gene3D" id="3.20.20.70">
    <property type="entry name" value="Aldolase class I"/>
    <property type="match status" value="1"/>
</dbReference>
<organism evidence="4 5">
    <name type="scientific">Bacillus salipaludis</name>
    <dbReference type="NCBI Taxonomy" id="2547811"/>
    <lineage>
        <taxon>Bacteria</taxon>
        <taxon>Bacillati</taxon>
        <taxon>Bacillota</taxon>
        <taxon>Bacilli</taxon>
        <taxon>Bacillales</taxon>
        <taxon>Bacillaceae</taxon>
        <taxon>Bacillus</taxon>
    </lineage>
</organism>
<dbReference type="PANTHER" id="PTHR20857:SF22">
    <property type="entry name" value="THIAZOLE TAUTOMERASE"/>
    <property type="match status" value="1"/>
</dbReference>
<evidence type="ECO:0000256" key="1">
    <source>
        <dbReference type="ARBA" id="ARBA00004948"/>
    </source>
</evidence>
<dbReference type="RefSeq" id="WP_308913318.1">
    <property type="nucleotide sequence ID" value="NZ_JAVGVR010000001.1"/>
</dbReference>
<gene>
    <name evidence="4" type="ORF">RCG21_14590</name>
</gene>
<dbReference type="InterPro" id="IPR013785">
    <property type="entry name" value="Aldolase_TIM"/>
</dbReference>
<dbReference type="AlphaFoldDB" id="A0AA90QVU3"/>
<dbReference type="CDD" id="cd00564">
    <property type="entry name" value="TMP_TenI"/>
    <property type="match status" value="1"/>
</dbReference>
<keyword evidence="5" id="KW-1185">Reference proteome</keyword>
<evidence type="ECO:0000256" key="2">
    <source>
        <dbReference type="ARBA" id="ARBA00022977"/>
    </source>
</evidence>
<comment type="caution">
    <text evidence="4">The sequence shown here is derived from an EMBL/GenBank/DDBJ whole genome shotgun (WGS) entry which is preliminary data.</text>
</comment>
<sequence>MFISNFQKPLPYKLEVVFFILTESSKGVTNISKEFHLISNGQMPIEQFAEIATDIHPYITAIHLREKIKTARELFDAVEFLTKKNIPLTKIILNDRVDVAIVTNASGVQLAYHSLEADIVKKNFPRLRVGSSIHSYEDGLKAIDRADYVLFGHVFPSHSKPGRCPKGLEELKKVSQLNISVIAIGGITPENTYQVLQAGATGIAVISGVLDAKDPVAAVKSYANELKNGDESIVSFI</sequence>
<evidence type="ECO:0000313" key="4">
    <source>
        <dbReference type="EMBL" id="MDQ6597574.1"/>
    </source>
</evidence>
<protein>
    <submittedName>
        <fullName evidence="4">Thiamine phosphate synthase</fullName>
    </submittedName>
</protein>
<dbReference type="GO" id="GO:0004789">
    <property type="term" value="F:thiamine-phosphate diphosphorylase activity"/>
    <property type="evidence" value="ECO:0007669"/>
    <property type="project" value="TreeGrafter"/>
</dbReference>
<accession>A0AA90QVU3</accession>
<proteinExistence type="predicted"/>
<comment type="pathway">
    <text evidence="1">Cofactor biosynthesis; thiamine diphosphate biosynthesis.</text>
</comment>
<reference evidence="4" key="1">
    <citation type="submission" date="2023-08" db="EMBL/GenBank/DDBJ databases">
        <title>Nitrogen cycling bacteria in agricultural field soils.</title>
        <authorList>
            <person name="Jang J."/>
        </authorList>
    </citation>
    <scope>NUCLEOTIDE SEQUENCE</scope>
    <source>
        <strain evidence="4">PS3-36</strain>
    </source>
</reference>
<dbReference type="InterPro" id="IPR036206">
    <property type="entry name" value="ThiamineP_synth_sf"/>
</dbReference>
<dbReference type="PANTHER" id="PTHR20857">
    <property type="entry name" value="THIAMINE-PHOSPHATE PYROPHOSPHORYLASE"/>
    <property type="match status" value="1"/>
</dbReference>
<dbReference type="Proteomes" id="UP001178888">
    <property type="component" value="Unassembled WGS sequence"/>
</dbReference>
<dbReference type="Pfam" id="PF02581">
    <property type="entry name" value="TMP-TENI"/>
    <property type="match status" value="1"/>
</dbReference>
<evidence type="ECO:0000313" key="5">
    <source>
        <dbReference type="Proteomes" id="UP001178888"/>
    </source>
</evidence>
<evidence type="ECO:0000259" key="3">
    <source>
        <dbReference type="Pfam" id="PF02581"/>
    </source>
</evidence>
<dbReference type="EMBL" id="JAVGVR010000001">
    <property type="protein sequence ID" value="MDQ6597574.1"/>
    <property type="molecule type" value="Genomic_DNA"/>
</dbReference>
<feature type="domain" description="Thiamine phosphate synthase/TenI" evidence="3">
    <location>
        <begin position="38"/>
        <end position="209"/>
    </location>
</feature>
<dbReference type="GO" id="GO:0009228">
    <property type="term" value="P:thiamine biosynthetic process"/>
    <property type="evidence" value="ECO:0007669"/>
    <property type="project" value="UniProtKB-KW"/>
</dbReference>
<dbReference type="SUPFAM" id="SSF51391">
    <property type="entry name" value="Thiamin phosphate synthase"/>
    <property type="match status" value="1"/>
</dbReference>
<name>A0AA90QVU3_9BACI</name>
<keyword evidence="2" id="KW-0784">Thiamine biosynthesis</keyword>
<dbReference type="GO" id="GO:0005737">
    <property type="term" value="C:cytoplasm"/>
    <property type="evidence" value="ECO:0007669"/>
    <property type="project" value="TreeGrafter"/>
</dbReference>